<keyword evidence="17" id="KW-1185">Reference proteome</keyword>
<dbReference type="PANTHER" id="PTHR40255">
    <property type="entry name" value="UPF0093 MEMBRANE PROTEIN SLR1790"/>
    <property type="match status" value="1"/>
</dbReference>
<evidence type="ECO:0000256" key="2">
    <source>
        <dbReference type="ARBA" id="ARBA00005073"/>
    </source>
</evidence>
<evidence type="ECO:0000256" key="6">
    <source>
        <dbReference type="ARBA" id="ARBA00022617"/>
    </source>
</evidence>
<feature type="binding site" description="axial binding residue" evidence="14">
    <location>
        <position position="92"/>
    </location>
    <ligand>
        <name>heme</name>
        <dbReference type="ChEBI" id="CHEBI:30413"/>
    </ligand>
    <ligandPart>
        <name>Fe</name>
        <dbReference type="ChEBI" id="CHEBI:18248"/>
    </ligandPart>
</feature>
<dbReference type="OrthoDB" id="9800824at2"/>
<name>A0A4S2H9E9_9PROT</name>
<keyword evidence="12 14" id="KW-0472">Membrane</keyword>
<evidence type="ECO:0000256" key="3">
    <source>
        <dbReference type="ARBA" id="ARBA00006501"/>
    </source>
</evidence>
<evidence type="ECO:0000256" key="4">
    <source>
        <dbReference type="ARBA" id="ARBA00017504"/>
    </source>
</evidence>
<protein>
    <recommendedName>
        <fullName evidence="4 14">Protoporphyrinogen IX oxidase</fullName>
        <shortName evidence="14">PPO</shortName>
        <ecNumber evidence="14 15">1.3.99.-</ecNumber>
    </recommendedName>
</protein>
<proteinExistence type="inferred from homology"/>
<feature type="transmembrane region" description="Helical" evidence="14">
    <location>
        <begin position="60"/>
        <end position="79"/>
    </location>
</feature>
<keyword evidence="5 14" id="KW-1003">Cell membrane</keyword>
<keyword evidence="6 14" id="KW-0349">Heme</keyword>
<dbReference type="PANTHER" id="PTHR40255:SF1">
    <property type="entry name" value="PROTOPORPHYRINOGEN IX OXIDASE"/>
    <property type="match status" value="1"/>
</dbReference>
<comment type="function">
    <text evidence="14 15">Catalyzes the oxidation of protoporphyrinogen IX to protoporphyrin IX.</text>
</comment>
<dbReference type="NCBIfam" id="TIGR00701">
    <property type="entry name" value="protoporphyrinogen oxidase HemJ"/>
    <property type="match status" value="1"/>
</dbReference>
<comment type="caution">
    <text evidence="16">The sequence shown here is derived from an EMBL/GenBank/DDBJ whole genome shotgun (WGS) entry which is preliminary data.</text>
</comment>
<dbReference type="EMBL" id="SRXV01000003">
    <property type="protein sequence ID" value="TGY92487.1"/>
    <property type="molecule type" value="Genomic_DNA"/>
</dbReference>
<dbReference type="PIRSF" id="PIRSF004638">
    <property type="entry name" value="UCP004638"/>
    <property type="match status" value="1"/>
</dbReference>
<evidence type="ECO:0000256" key="12">
    <source>
        <dbReference type="ARBA" id="ARBA00023136"/>
    </source>
</evidence>
<evidence type="ECO:0000256" key="14">
    <source>
        <dbReference type="HAMAP-Rule" id="MF_02239"/>
    </source>
</evidence>
<evidence type="ECO:0000256" key="13">
    <source>
        <dbReference type="ARBA" id="ARBA00048390"/>
    </source>
</evidence>
<dbReference type="GO" id="GO:0070818">
    <property type="term" value="F:protoporphyrinogen oxidase activity"/>
    <property type="evidence" value="ECO:0007669"/>
    <property type="project" value="UniProtKB-UniRule"/>
</dbReference>
<evidence type="ECO:0000313" key="17">
    <source>
        <dbReference type="Proteomes" id="UP000305451"/>
    </source>
</evidence>
<comment type="pathway">
    <text evidence="2 14 15">Porphyrin-containing compound metabolism; protoporphyrin-IX biosynthesis; protoporphyrin-IX from protoporphyrinogen-IX: step 1/1.</text>
</comment>
<dbReference type="AlphaFoldDB" id="A0A4S2H9E9"/>
<reference evidence="16 17" key="1">
    <citation type="journal article" date="2013" name="Int. J. Syst. Evol. Microbiol.">
        <title>Marinicauda pacifica gen. nov., sp. nov., a prosthecate alphaproteobacterium of the family Hyphomonadaceae isolated from deep seawater.</title>
        <authorList>
            <person name="Zhang X.Y."/>
            <person name="Li G.W."/>
            <person name="Wang C.S."/>
            <person name="Zhang Y.J."/>
            <person name="Xu X.W."/>
            <person name="Li H."/>
            <person name="Liu A."/>
            <person name="Liu C."/>
            <person name="Xie B.B."/>
            <person name="Qin Q.L."/>
            <person name="Xu Z."/>
            <person name="Chen X.L."/>
            <person name="Zhou B.C."/>
            <person name="Zhang Y.Z."/>
        </authorList>
    </citation>
    <scope>NUCLEOTIDE SEQUENCE [LARGE SCALE GENOMIC DNA]</scope>
    <source>
        <strain evidence="16 17">P-1 km-3</strain>
    </source>
</reference>
<organism evidence="16 17">
    <name type="scientific">Marinicauda pacifica</name>
    <dbReference type="NCBI Taxonomy" id="1133559"/>
    <lineage>
        <taxon>Bacteria</taxon>
        <taxon>Pseudomonadati</taxon>
        <taxon>Pseudomonadota</taxon>
        <taxon>Alphaproteobacteria</taxon>
        <taxon>Maricaulales</taxon>
        <taxon>Maricaulaceae</taxon>
        <taxon>Marinicauda</taxon>
    </lineage>
</organism>
<feature type="binding site" description="axial binding residue" evidence="14">
    <location>
        <position position="16"/>
    </location>
    <ligand>
        <name>heme</name>
        <dbReference type="ChEBI" id="CHEBI:30413"/>
    </ligand>
    <ligandPart>
        <name>Fe</name>
        <dbReference type="ChEBI" id="CHEBI:18248"/>
    </ligandPart>
</feature>
<comment type="similarity">
    <text evidence="3 14 15">Belongs to the HemJ family.</text>
</comment>
<evidence type="ECO:0000256" key="10">
    <source>
        <dbReference type="ARBA" id="ARBA00023002"/>
    </source>
</evidence>
<feature type="transmembrane region" description="Helical" evidence="14">
    <location>
        <begin position="127"/>
        <end position="145"/>
    </location>
</feature>
<evidence type="ECO:0000256" key="15">
    <source>
        <dbReference type="PIRNR" id="PIRNR004638"/>
    </source>
</evidence>
<feature type="transmembrane region" description="Helical" evidence="14">
    <location>
        <begin position="85"/>
        <end position="106"/>
    </location>
</feature>
<gene>
    <name evidence="16" type="primary">hemJ</name>
    <name evidence="16" type="ORF">E5162_12690</name>
</gene>
<evidence type="ECO:0000256" key="7">
    <source>
        <dbReference type="ARBA" id="ARBA00022692"/>
    </source>
</evidence>
<dbReference type="GO" id="GO:0046872">
    <property type="term" value="F:metal ion binding"/>
    <property type="evidence" value="ECO:0007669"/>
    <property type="project" value="UniProtKB-UniRule"/>
</dbReference>
<evidence type="ECO:0000313" key="16">
    <source>
        <dbReference type="EMBL" id="TGY92487.1"/>
    </source>
</evidence>
<sequence length="149" mass="16809">MIDFLAAHYLWLKAFHIIAVIFWMAGMLYLPRLFVYHHTAEAGGELEGSLLIQERNLLKIIVNPAMIAVWTLAVLMLIANPGLFSAGWFHIKLLLVVVLSGIHGYYAGAQKKFARGERPRTERFWRILNEGPALMVVAIVLLAILKPFA</sequence>
<evidence type="ECO:0000256" key="1">
    <source>
        <dbReference type="ARBA" id="ARBA00004651"/>
    </source>
</evidence>
<dbReference type="UniPathway" id="UPA00251">
    <property type="reaction ID" value="UER00324"/>
</dbReference>
<dbReference type="RefSeq" id="WP_135945622.1">
    <property type="nucleotide sequence ID" value="NZ_BMEI01000003.1"/>
</dbReference>
<comment type="subcellular location">
    <subcellularLocation>
        <location evidence="1 14">Cell membrane</location>
        <topology evidence="1 14">Multi-pass membrane protein</topology>
    </subcellularLocation>
</comment>
<comment type="cofactor">
    <cofactor evidence="14 15">
        <name>heme b</name>
        <dbReference type="ChEBI" id="CHEBI:60344"/>
    </cofactor>
    <text evidence="14 15">Binds 1 heme b (iron(II)-protoporphyrin IX) group per subunit.</text>
</comment>
<keyword evidence="8 14" id="KW-0479">Metal-binding</keyword>
<evidence type="ECO:0000256" key="8">
    <source>
        <dbReference type="ARBA" id="ARBA00022723"/>
    </source>
</evidence>
<accession>A0A4S2H9E9</accession>
<dbReference type="GO" id="GO:0006782">
    <property type="term" value="P:protoporphyrinogen IX biosynthetic process"/>
    <property type="evidence" value="ECO:0007669"/>
    <property type="project" value="UniProtKB-UniRule"/>
</dbReference>
<keyword evidence="10 14" id="KW-0560">Oxidoreductase</keyword>
<feature type="transmembrane region" description="Helical" evidence="14">
    <location>
        <begin position="6"/>
        <end position="30"/>
    </location>
</feature>
<evidence type="ECO:0000256" key="5">
    <source>
        <dbReference type="ARBA" id="ARBA00022475"/>
    </source>
</evidence>
<dbReference type="Proteomes" id="UP000305451">
    <property type="component" value="Unassembled WGS sequence"/>
</dbReference>
<keyword evidence="7 14" id="KW-0812">Transmembrane</keyword>
<dbReference type="HAMAP" id="MF_02239">
    <property type="entry name" value="HemJ"/>
    <property type="match status" value="1"/>
</dbReference>
<comment type="subunit">
    <text evidence="14">Homodimer.</text>
</comment>
<dbReference type="InterPro" id="IPR005265">
    <property type="entry name" value="HemJ-like"/>
</dbReference>
<evidence type="ECO:0000256" key="9">
    <source>
        <dbReference type="ARBA" id="ARBA00022989"/>
    </source>
</evidence>
<keyword evidence="9 14" id="KW-1133">Transmembrane helix</keyword>
<dbReference type="Pfam" id="PF03653">
    <property type="entry name" value="UPF0093"/>
    <property type="match status" value="1"/>
</dbReference>
<dbReference type="EC" id="1.3.99.-" evidence="14 15"/>
<evidence type="ECO:0000256" key="11">
    <source>
        <dbReference type="ARBA" id="ARBA00023004"/>
    </source>
</evidence>
<comment type="catalytic activity">
    <reaction evidence="13 14 15">
        <text>protoporphyrinogen IX + 3 A = protoporphyrin IX + 3 AH2</text>
        <dbReference type="Rhea" id="RHEA:62000"/>
        <dbReference type="ChEBI" id="CHEBI:13193"/>
        <dbReference type="ChEBI" id="CHEBI:17499"/>
        <dbReference type="ChEBI" id="CHEBI:57306"/>
        <dbReference type="ChEBI" id="CHEBI:57307"/>
    </reaction>
</comment>
<keyword evidence="11 14" id="KW-0408">Iron</keyword>
<dbReference type="GO" id="GO:0005886">
    <property type="term" value="C:plasma membrane"/>
    <property type="evidence" value="ECO:0007669"/>
    <property type="project" value="UniProtKB-SubCell"/>
</dbReference>